<proteinExistence type="predicted"/>
<accession>A0A2T8II57</accession>
<dbReference type="Proteomes" id="UP000243499">
    <property type="component" value="Chromosome 6"/>
</dbReference>
<sequence>MPDSQQPEEVVTPELQELVAPDSQEPEEVVTPELQELTLDLEMEMAPDSIMPELPELALDSETMVPDSLPPGSFLCALCHLVHEIRQAWNRAHSWRWPCSRCGLVHAEYRLSAMIYGLDEFNCELLIPDLDNVMMHGNTVMLPAHMLKMLDKKHERELAARKDHTKALLVVHLQIVDVELVGILHLLEVIVELIGILHPLAVFIFNRKLV</sequence>
<organism evidence="2">
    <name type="scientific">Panicum hallii</name>
    <dbReference type="NCBI Taxonomy" id="206008"/>
    <lineage>
        <taxon>Eukaryota</taxon>
        <taxon>Viridiplantae</taxon>
        <taxon>Streptophyta</taxon>
        <taxon>Embryophyta</taxon>
        <taxon>Tracheophyta</taxon>
        <taxon>Spermatophyta</taxon>
        <taxon>Magnoliopsida</taxon>
        <taxon>Liliopsida</taxon>
        <taxon>Poales</taxon>
        <taxon>Poaceae</taxon>
        <taxon>PACMAD clade</taxon>
        <taxon>Panicoideae</taxon>
        <taxon>Panicodae</taxon>
        <taxon>Paniceae</taxon>
        <taxon>Panicinae</taxon>
        <taxon>Panicum</taxon>
        <taxon>Panicum sect. Panicum</taxon>
    </lineage>
</organism>
<protein>
    <submittedName>
        <fullName evidence="2">Uncharacterized protein</fullName>
    </submittedName>
</protein>
<evidence type="ECO:0000256" key="1">
    <source>
        <dbReference type="SAM" id="MobiDB-lite"/>
    </source>
</evidence>
<gene>
    <name evidence="2" type="ORF">PAHAL_6G293600</name>
</gene>
<dbReference type="Gramene" id="PVH37349">
    <property type="protein sequence ID" value="PVH37349"/>
    <property type="gene ID" value="PAHAL_6G293600"/>
</dbReference>
<evidence type="ECO:0000313" key="2">
    <source>
        <dbReference type="EMBL" id="PVH37349.1"/>
    </source>
</evidence>
<feature type="region of interest" description="Disordered" evidence="1">
    <location>
        <begin position="1"/>
        <end position="29"/>
    </location>
</feature>
<dbReference type="AlphaFoldDB" id="A0A2T8II57"/>
<name>A0A2T8II57_9POAL</name>
<dbReference type="EMBL" id="CM008051">
    <property type="protein sequence ID" value="PVH37349.1"/>
    <property type="molecule type" value="Genomic_DNA"/>
</dbReference>
<reference evidence="2" key="1">
    <citation type="submission" date="2018-04" db="EMBL/GenBank/DDBJ databases">
        <title>WGS assembly of Panicum hallii.</title>
        <authorList>
            <person name="Lovell J."/>
            <person name="Jenkins J."/>
            <person name="Lowry D."/>
            <person name="Mamidi S."/>
            <person name="Sreedasyam A."/>
            <person name="Weng X."/>
            <person name="Barry K."/>
            <person name="Bonette J."/>
            <person name="Campitelli B."/>
            <person name="Daum C."/>
            <person name="Gordon S."/>
            <person name="Gould B."/>
            <person name="Lipzen A."/>
            <person name="Macqueen A."/>
            <person name="Palacio-Mejia J."/>
            <person name="Plott C."/>
            <person name="Shakirov E."/>
            <person name="Shu S."/>
            <person name="Yoshinaga Y."/>
            <person name="Zane M."/>
            <person name="Rokhsar D."/>
            <person name="Grimwood J."/>
            <person name="Schmutz J."/>
            <person name="Juenger T."/>
        </authorList>
    </citation>
    <scope>NUCLEOTIDE SEQUENCE [LARGE SCALE GENOMIC DNA]</scope>
    <source>
        <strain evidence="2">FIL2</strain>
    </source>
</reference>